<dbReference type="GO" id="GO:0000271">
    <property type="term" value="P:polysaccharide biosynthetic process"/>
    <property type="evidence" value="ECO:0007669"/>
    <property type="project" value="TreeGrafter"/>
</dbReference>
<dbReference type="InterPro" id="IPR015424">
    <property type="entry name" value="PyrdxlP-dep_Trfase"/>
</dbReference>
<reference evidence="5 6" key="1">
    <citation type="submission" date="2016-10" db="EMBL/GenBank/DDBJ databases">
        <authorList>
            <person name="de Groot N.N."/>
        </authorList>
    </citation>
    <scope>NUCLEOTIDE SEQUENCE [LARGE SCALE GENOMIC DNA]</scope>
    <source>
        <strain evidence="5 6">NP_1H</strain>
    </source>
</reference>
<dbReference type="Gene3D" id="3.90.1150.10">
    <property type="entry name" value="Aspartate Aminotransferase, domain 1"/>
    <property type="match status" value="1"/>
</dbReference>
<dbReference type="OrthoDB" id="9804264at2"/>
<dbReference type="EMBL" id="FNDT01000008">
    <property type="protein sequence ID" value="SDI26123.1"/>
    <property type="molecule type" value="Genomic_DNA"/>
</dbReference>
<dbReference type="CDD" id="cd00616">
    <property type="entry name" value="AHBA_syn"/>
    <property type="match status" value="1"/>
</dbReference>
<evidence type="ECO:0000313" key="5">
    <source>
        <dbReference type="EMBL" id="SDI26123.1"/>
    </source>
</evidence>
<feature type="active site" description="Proton acceptor" evidence="2">
    <location>
        <position position="180"/>
    </location>
</feature>
<organism evidence="5 6">
    <name type="scientific">Arthrobacter subterraneus</name>
    <dbReference type="NCBI Taxonomy" id="335973"/>
    <lineage>
        <taxon>Bacteria</taxon>
        <taxon>Bacillati</taxon>
        <taxon>Actinomycetota</taxon>
        <taxon>Actinomycetes</taxon>
        <taxon>Micrococcales</taxon>
        <taxon>Micrococcaceae</taxon>
        <taxon>Arthrobacter</taxon>
    </lineage>
</organism>
<dbReference type="STRING" id="335973.SAMN04488693_10831"/>
<dbReference type="AlphaFoldDB" id="A0A1G8J512"/>
<evidence type="ECO:0000256" key="1">
    <source>
        <dbReference type="ARBA" id="ARBA00001933"/>
    </source>
</evidence>
<comment type="cofactor">
    <cofactor evidence="1">
        <name>pyridoxal 5'-phosphate</name>
        <dbReference type="ChEBI" id="CHEBI:597326"/>
    </cofactor>
</comment>
<keyword evidence="6" id="KW-1185">Reference proteome</keyword>
<feature type="modified residue" description="N6-(pyridoxal phosphate)lysine" evidence="3">
    <location>
        <position position="180"/>
    </location>
</feature>
<sequence length="375" mass="40788">MLPYGRQSISDEDVDAVENALRSDWLTTGPLVDEFEAALAQAANAKHAVTVTSGTAALHVAYQAIGAGAGTEVVTTPLTFVATAAAAAINGAKILFADVDYDTGLLDLNAAGALMNSRTRAIAAVDYAGLPIDAQAFKTLAHRHGALLLEDAAHSIGSQLDGHTVGELADVTTFSFFPTKNMTSAEGGAVITSDDVIALAARRFKGQGLVRERDLLRYPDEGPWHQEVHAFGLNYRLPDVLCALGLSQLLRLQSFKERRTSIHSRYSDAFRGKENLRVPVVSAGADPAWHLYPLRVPAARRRTIFERMRERGIGVQVNYIPAYWHPVFEDLGYQRGMCPNAERYYSEEISLPLFPGLTDPEVDRVIETVLEVVGE</sequence>
<dbReference type="InterPro" id="IPR015422">
    <property type="entry name" value="PyrdxlP-dep_Trfase_small"/>
</dbReference>
<name>A0A1G8J512_9MICC</name>
<comment type="similarity">
    <text evidence="4">Belongs to the DegT/DnrJ/EryC1 family.</text>
</comment>
<dbReference type="PIRSF" id="PIRSF000390">
    <property type="entry name" value="PLP_StrS"/>
    <property type="match status" value="1"/>
</dbReference>
<evidence type="ECO:0000256" key="2">
    <source>
        <dbReference type="PIRSR" id="PIRSR000390-1"/>
    </source>
</evidence>
<gene>
    <name evidence="5" type="ORF">SAMN04488693_10831</name>
</gene>
<dbReference type="GO" id="GO:0008483">
    <property type="term" value="F:transaminase activity"/>
    <property type="evidence" value="ECO:0007669"/>
    <property type="project" value="TreeGrafter"/>
</dbReference>
<protein>
    <submittedName>
        <fullName evidence="5">dTDP-4-amino-4,6-dideoxygalactose transaminase</fullName>
    </submittedName>
</protein>
<dbReference type="Proteomes" id="UP000199258">
    <property type="component" value="Unassembled WGS sequence"/>
</dbReference>
<evidence type="ECO:0000256" key="3">
    <source>
        <dbReference type="PIRSR" id="PIRSR000390-2"/>
    </source>
</evidence>
<proteinExistence type="inferred from homology"/>
<dbReference type="GO" id="GO:0030170">
    <property type="term" value="F:pyridoxal phosphate binding"/>
    <property type="evidence" value="ECO:0007669"/>
    <property type="project" value="TreeGrafter"/>
</dbReference>
<evidence type="ECO:0000313" key="6">
    <source>
        <dbReference type="Proteomes" id="UP000199258"/>
    </source>
</evidence>
<accession>A0A1G8J512</accession>
<dbReference type="InterPro" id="IPR015421">
    <property type="entry name" value="PyrdxlP-dep_Trfase_major"/>
</dbReference>
<evidence type="ECO:0000256" key="4">
    <source>
        <dbReference type="RuleBase" id="RU004508"/>
    </source>
</evidence>
<keyword evidence="3 4" id="KW-0663">Pyridoxal phosphate</keyword>
<dbReference type="PANTHER" id="PTHR30244:SF34">
    <property type="entry name" value="DTDP-4-AMINO-4,6-DIDEOXYGALACTOSE TRANSAMINASE"/>
    <property type="match status" value="1"/>
</dbReference>
<dbReference type="InterPro" id="IPR000653">
    <property type="entry name" value="DegT/StrS_aminotransferase"/>
</dbReference>
<dbReference type="Gene3D" id="3.40.640.10">
    <property type="entry name" value="Type I PLP-dependent aspartate aminotransferase-like (Major domain)"/>
    <property type="match status" value="1"/>
</dbReference>
<dbReference type="SUPFAM" id="SSF53383">
    <property type="entry name" value="PLP-dependent transferases"/>
    <property type="match status" value="1"/>
</dbReference>
<dbReference type="Pfam" id="PF01041">
    <property type="entry name" value="DegT_DnrJ_EryC1"/>
    <property type="match status" value="1"/>
</dbReference>
<dbReference type="RefSeq" id="WP_090586564.1">
    <property type="nucleotide sequence ID" value="NZ_FNDT01000008.1"/>
</dbReference>
<dbReference type="PANTHER" id="PTHR30244">
    <property type="entry name" value="TRANSAMINASE"/>
    <property type="match status" value="1"/>
</dbReference>